<proteinExistence type="predicted"/>
<dbReference type="AlphaFoldDB" id="A0A0R3S4N0"/>
<name>A0A0R3S4N0_9BILA</name>
<sequence length="372" mass="41151">MAFWPSCSRAIFLSLLHDLSSNPRKCFDQISLKKAIIGKRFLCTISQGTIIFDREAKRIQRNRAAQLDDYNVCQYVKNSGIIEAFVVNIFQDEIAYRVADKVFDLTKFNDVCIDIGCGSGHIATNLIKENVGVIIQCDMSAGLIRRSKSAADPEVPVLSIIADESMAPFREKSADLVVSSLSAHWINDLPKWFSRCLSILRPDCPLIGAMLANETLHELRIALQLAEMERLGGIGLHISPFVRADDVGVLMSQAGFGMVTLDTDELTVTVGYPDIFALLYDLQGMGESNALRNRSAHVRRDILIAADAIYRSMFSRDDAPCPATFQIVSFIGWRPGPLMPKPAKRGSQQASFKDIGKIVEGKMSFPGEDCPK</sequence>
<evidence type="ECO:0000313" key="7">
    <source>
        <dbReference type="Proteomes" id="UP000050640"/>
    </source>
</evidence>
<dbReference type="WBParaSite" id="EEL_0000974901-mRNA-1">
    <property type="protein sequence ID" value="EEL_0000974901-mRNA-1"/>
    <property type="gene ID" value="EEL_0000974901"/>
</dbReference>
<reference evidence="8" key="1">
    <citation type="submission" date="2017-02" db="UniProtKB">
        <authorList>
            <consortium name="WormBaseParasite"/>
        </authorList>
    </citation>
    <scope>IDENTIFICATION</scope>
</reference>
<dbReference type="GO" id="GO:0005739">
    <property type="term" value="C:mitochondrion"/>
    <property type="evidence" value="ECO:0007669"/>
    <property type="project" value="TreeGrafter"/>
</dbReference>
<evidence type="ECO:0000256" key="2">
    <source>
        <dbReference type="ARBA" id="ARBA00022679"/>
    </source>
</evidence>
<evidence type="ECO:0000259" key="6">
    <source>
        <dbReference type="Pfam" id="PF08241"/>
    </source>
</evidence>
<keyword evidence="2" id="KW-0808">Transferase</keyword>
<evidence type="ECO:0000256" key="5">
    <source>
        <dbReference type="ARBA" id="ARBA00042549"/>
    </source>
</evidence>
<organism evidence="7 8">
    <name type="scientific">Elaeophora elaphi</name>
    <dbReference type="NCBI Taxonomy" id="1147741"/>
    <lineage>
        <taxon>Eukaryota</taxon>
        <taxon>Metazoa</taxon>
        <taxon>Ecdysozoa</taxon>
        <taxon>Nematoda</taxon>
        <taxon>Chromadorea</taxon>
        <taxon>Rhabditida</taxon>
        <taxon>Spirurina</taxon>
        <taxon>Spiruromorpha</taxon>
        <taxon>Filarioidea</taxon>
        <taxon>Onchocercidae</taxon>
        <taxon>Elaeophora</taxon>
    </lineage>
</organism>
<dbReference type="PANTHER" id="PTHR13090">
    <property type="entry name" value="ARGININE-HYDROXYLASE NDUFAF5, MITOCHONDRIAL"/>
    <property type="match status" value="1"/>
</dbReference>
<keyword evidence="7" id="KW-1185">Reference proteome</keyword>
<dbReference type="InterPro" id="IPR013216">
    <property type="entry name" value="Methyltransf_11"/>
</dbReference>
<dbReference type="SUPFAM" id="SSF53335">
    <property type="entry name" value="S-adenosyl-L-methionine-dependent methyltransferases"/>
    <property type="match status" value="1"/>
</dbReference>
<evidence type="ECO:0000256" key="3">
    <source>
        <dbReference type="ARBA" id="ARBA00040937"/>
    </source>
</evidence>
<dbReference type="Gene3D" id="3.40.50.150">
    <property type="entry name" value="Vaccinia Virus protein VP39"/>
    <property type="match status" value="1"/>
</dbReference>
<dbReference type="GO" id="GO:0008757">
    <property type="term" value="F:S-adenosylmethionine-dependent methyltransferase activity"/>
    <property type="evidence" value="ECO:0007669"/>
    <property type="project" value="InterPro"/>
</dbReference>
<dbReference type="GO" id="GO:0032259">
    <property type="term" value="P:methylation"/>
    <property type="evidence" value="ECO:0007669"/>
    <property type="project" value="UniProtKB-KW"/>
</dbReference>
<dbReference type="CDD" id="cd02440">
    <property type="entry name" value="AdoMet_MTases"/>
    <property type="match status" value="1"/>
</dbReference>
<dbReference type="Pfam" id="PF08241">
    <property type="entry name" value="Methyltransf_11"/>
    <property type="match status" value="1"/>
</dbReference>
<dbReference type="InterPro" id="IPR029063">
    <property type="entry name" value="SAM-dependent_MTases_sf"/>
</dbReference>
<dbReference type="Proteomes" id="UP000050640">
    <property type="component" value="Unplaced"/>
</dbReference>
<protein>
    <recommendedName>
        <fullName evidence="3">Arginine-hydroxylase NDUFAF5, mitochondrial</fullName>
    </recommendedName>
    <alternativeName>
        <fullName evidence="4">NADH dehydrogenase [ubiquinone] 1 alpha subcomplex assembly factor 5</fullName>
    </alternativeName>
    <alternativeName>
        <fullName evidence="5">Putative methyltransferase NDUFAF5</fullName>
    </alternativeName>
</protein>
<feature type="domain" description="Methyltransferase type 11" evidence="6">
    <location>
        <begin position="113"/>
        <end position="203"/>
    </location>
</feature>
<evidence type="ECO:0000256" key="4">
    <source>
        <dbReference type="ARBA" id="ARBA00041833"/>
    </source>
</evidence>
<keyword evidence="1" id="KW-0489">Methyltransferase</keyword>
<dbReference type="PANTHER" id="PTHR13090:SF1">
    <property type="entry name" value="ARGININE-HYDROXYLASE NDUFAF5, MITOCHONDRIAL"/>
    <property type="match status" value="1"/>
</dbReference>
<dbReference type="InterPro" id="IPR050602">
    <property type="entry name" value="Malonyl-ACP_OMT"/>
</dbReference>
<dbReference type="GO" id="GO:0032981">
    <property type="term" value="P:mitochondrial respiratory chain complex I assembly"/>
    <property type="evidence" value="ECO:0007669"/>
    <property type="project" value="TreeGrafter"/>
</dbReference>
<accession>A0A0R3S4N0</accession>
<dbReference type="STRING" id="1147741.A0A0R3S4N0"/>
<evidence type="ECO:0000256" key="1">
    <source>
        <dbReference type="ARBA" id="ARBA00022603"/>
    </source>
</evidence>
<evidence type="ECO:0000313" key="8">
    <source>
        <dbReference type="WBParaSite" id="EEL_0000974901-mRNA-1"/>
    </source>
</evidence>